<dbReference type="InterPro" id="IPR014044">
    <property type="entry name" value="CAP_dom"/>
</dbReference>
<dbReference type="PANTHER" id="PTHR31157:SF1">
    <property type="entry name" value="SCP DOMAIN-CONTAINING PROTEIN"/>
    <property type="match status" value="1"/>
</dbReference>
<feature type="chain" id="PRO_5046482005" evidence="1">
    <location>
        <begin position="21"/>
        <end position="166"/>
    </location>
</feature>
<dbReference type="PROSITE" id="PS51257">
    <property type="entry name" value="PROKAR_LIPOPROTEIN"/>
    <property type="match status" value="1"/>
</dbReference>
<evidence type="ECO:0000256" key="1">
    <source>
        <dbReference type="SAM" id="SignalP"/>
    </source>
</evidence>
<dbReference type="Pfam" id="PF00188">
    <property type="entry name" value="CAP"/>
    <property type="match status" value="1"/>
</dbReference>
<comment type="caution">
    <text evidence="3">The sequence shown here is derived from an EMBL/GenBank/DDBJ whole genome shotgun (WGS) entry which is preliminary data.</text>
</comment>
<feature type="domain" description="SCP" evidence="2">
    <location>
        <begin position="46"/>
        <end position="162"/>
    </location>
</feature>
<dbReference type="PANTHER" id="PTHR31157">
    <property type="entry name" value="SCP DOMAIN-CONTAINING PROTEIN"/>
    <property type="match status" value="1"/>
</dbReference>
<dbReference type="InterPro" id="IPR035940">
    <property type="entry name" value="CAP_sf"/>
</dbReference>
<evidence type="ECO:0000259" key="2">
    <source>
        <dbReference type="Pfam" id="PF00188"/>
    </source>
</evidence>
<dbReference type="Gene3D" id="3.40.33.10">
    <property type="entry name" value="CAP"/>
    <property type="match status" value="1"/>
</dbReference>
<evidence type="ECO:0000313" key="3">
    <source>
        <dbReference type="EMBL" id="NCI49942.1"/>
    </source>
</evidence>
<reference evidence="3 4" key="1">
    <citation type="submission" date="2020-01" db="EMBL/GenBank/DDBJ databases">
        <title>Genome analysis.</title>
        <authorList>
            <person name="Wu S."/>
            <person name="Wang G."/>
        </authorList>
    </citation>
    <scope>NUCLEOTIDE SEQUENCE [LARGE SCALE GENOMIC DNA]</scope>
    <source>
        <strain evidence="3 4">SYL130</strain>
    </source>
</reference>
<evidence type="ECO:0000313" key="4">
    <source>
        <dbReference type="Proteomes" id="UP000753802"/>
    </source>
</evidence>
<dbReference type="SUPFAM" id="SSF55797">
    <property type="entry name" value="PR-1-like"/>
    <property type="match status" value="1"/>
</dbReference>
<feature type="signal peptide" evidence="1">
    <location>
        <begin position="1"/>
        <end position="20"/>
    </location>
</feature>
<dbReference type="EMBL" id="JAACJS010000012">
    <property type="protein sequence ID" value="NCI49942.1"/>
    <property type="molecule type" value="Genomic_DNA"/>
</dbReference>
<proteinExistence type="predicted"/>
<organism evidence="3 4">
    <name type="scientific">Sediminibacterium roseum</name>
    <dbReference type="NCBI Taxonomy" id="1978412"/>
    <lineage>
        <taxon>Bacteria</taxon>
        <taxon>Pseudomonadati</taxon>
        <taxon>Bacteroidota</taxon>
        <taxon>Chitinophagia</taxon>
        <taxon>Chitinophagales</taxon>
        <taxon>Chitinophagaceae</taxon>
        <taxon>Sediminibacterium</taxon>
    </lineage>
</organism>
<gene>
    <name evidence="3" type="ORF">GWC95_08415</name>
</gene>
<dbReference type="Proteomes" id="UP000753802">
    <property type="component" value="Unassembled WGS sequence"/>
</dbReference>
<name>A0ABW9ZU94_9BACT</name>
<dbReference type="RefSeq" id="WP_161818262.1">
    <property type="nucleotide sequence ID" value="NZ_JAACJS010000012.1"/>
</dbReference>
<accession>A0ABW9ZU94</accession>
<keyword evidence="1" id="KW-0732">Signal</keyword>
<keyword evidence="4" id="KW-1185">Reference proteome</keyword>
<protein>
    <submittedName>
        <fullName evidence="3">CAP domain-containing protein</fullName>
    </submittedName>
</protein>
<dbReference type="CDD" id="cd05379">
    <property type="entry name" value="CAP_bacterial"/>
    <property type="match status" value="1"/>
</dbReference>
<sequence length="166" mass="17916">MKYFLGSICFVMLLSCSPAATPSSSRSTPAPASATEPAGNMEEDILKYINDYRRSKGLGGLQMIDAASQQAAQHSRNMASGRTAFSHDGFEQRIANIKKAMGADYMAAAAENVALGQLSAREVVNGWLKSAGHKKNIEGNYNLTGVGVARNSKGVMYYTQIFLRRN</sequence>